<comment type="caution">
    <text evidence="2">The sequence shown here is derived from an EMBL/GenBank/DDBJ whole genome shotgun (WGS) entry which is preliminary data.</text>
</comment>
<sequence>MITLHQLRPDQLSRLAGLRPGPDQGDFVSTGAEMIRDATPALTFHEIRDTDGRAVGMFKLDPLYWQRHDFATPRHIGLRGLLIDGPLQGLGYGSAALAALAGHVRRTNPDREALVLTVNLRNSAAYKTYLRNRLKDRGQVFTGGTHGPQHVLWLDLRPGIAET</sequence>
<proteinExistence type="predicted"/>
<organism evidence="2 3">
    <name type="scientific">Paracoccus pacificus</name>
    <dbReference type="NCBI Taxonomy" id="1463598"/>
    <lineage>
        <taxon>Bacteria</taxon>
        <taxon>Pseudomonadati</taxon>
        <taxon>Pseudomonadota</taxon>
        <taxon>Alphaproteobacteria</taxon>
        <taxon>Rhodobacterales</taxon>
        <taxon>Paracoccaceae</taxon>
        <taxon>Paracoccus</taxon>
    </lineage>
</organism>
<dbReference type="EC" id="2.3.1.-" evidence="2"/>
<gene>
    <name evidence="2" type="ORF">ACFSCT_15235</name>
</gene>
<keyword evidence="3" id="KW-1185">Reference proteome</keyword>
<keyword evidence="2" id="KW-0808">Transferase</keyword>
<evidence type="ECO:0000313" key="3">
    <source>
        <dbReference type="Proteomes" id="UP001597213"/>
    </source>
</evidence>
<dbReference type="InterPro" id="IPR016181">
    <property type="entry name" value="Acyl_CoA_acyltransferase"/>
</dbReference>
<feature type="domain" description="N-acetyltransferase" evidence="1">
    <location>
        <begin position="2"/>
        <end position="158"/>
    </location>
</feature>
<name>A0ABW4RA05_9RHOB</name>
<evidence type="ECO:0000313" key="2">
    <source>
        <dbReference type="EMBL" id="MFD1883074.1"/>
    </source>
</evidence>
<evidence type="ECO:0000259" key="1">
    <source>
        <dbReference type="PROSITE" id="PS51186"/>
    </source>
</evidence>
<dbReference type="EMBL" id="JBHUEN010000043">
    <property type="protein sequence ID" value="MFD1883074.1"/>
    <property type="molecule type" value="Genomic_DNA"/>
</dbReference>
<dbReference type="SUPFAM" id="SSF55729">
    <property type="entry name" value="Acyl-CoA N-acyltransferases (Nat)"/>
    <property type="match status" value="1"/>
</dbReference>
<dbReference type="Pfam" id="PF00583">
    <property type="entry name" value="Acetyltransf_1"/>
    <property type="match status" value="1"/>
</dbReference>
<accession>A0ABW4RA05</accession>
<protein>
    <submittedName>
        <fullName evidence="2">GNAT family N-acetyltransferase</fullName>
        <ecNumber evidence="2">2.3.1.-</ecNumber>
    </submittedName>
</protein>
<dbReference type="InterPro" id="IPR000182">
    <property type="entry name" value="GNAT_dom"/>
</dbReference>
<dbReference type="GO" id="GO:0016746">
    <property type="term" value="F:acyltransferase activity"/>
    <property type="evidence" value="ECO:0007669"/>
    <property type="project" value="UniProtKB-KW"/>
</dbReference>
<dbReference type="PROSITE" id="PS51186">
    <property type="entry name" value="GNAT"/>
    <property type="match status" value="1"/>
</dbReference>
<dbReference type="RefSeq" id="WP_379144109.1">
    <property type="nucleotide sequence ID" value="NZ_JBHUEN010000043.1"/>
</dbReference>
<reference evidence="3" key="1">
    <citation type="journal article" date="2019" name="Int. J. Syst. Evol. Microbiol.">
        <title>The Global Catalogue of Microorganisms (GCM) 10K type strain sequencing project: providing services to taxonomists for standard genome sequencing and annotation.</title>
        <authorList>
            <consortium name="The Broad Institute Genomics Platform"/>
            <consortium name="The Broad Institute Genome Sequencing Center for Infectious Disease"/>
            <person name="Wu L."/>
            <person name="Ma J."/>
        </authorList>
    </citation>
    <scope>NUCLEOTIDE SEQUENCE [LARGE SCALE GENOMIC DNA]</scope>
    <source>
        <strain evidence="3">CCUG 56029</strain>
    </source>
</reference>
<dbReference type="Proteomes" id="UP001597213">
    <property type="component" value="Unassembled WGS sequence"/>
</dbReference>
<dbReference type="Gene3D" id="3.40.630.30">
    <property type="match status" value="1"/>
</dbReference>
<keyword evidence="2" id="KW-0012">Acyltransferase</keyword>